<comment type="caution">
    <text evidence="3">The sequence shown here is derived from an EMBL/GenBank/DDBJ whole genome shotgun (WGS) entry which is preliminary data.</text>
</comment>
<feature type="transmembrane region" description="Helical" evidence="1">
    <location>
        <begin position="43"/>
        <end position="63"/>
    </location>
</feature>
<feature type="transmembrane region" description="Helical" evidence="1">
    <location>
        <begin position="201"/>
        <end position="222"/>
    </location>
</feature>
<sequence length="287" mass="32873">MSESANSDDRLVPGTLCACVVILAYDWICTFDQELAYVWSRPFSLGTVIFALNRYLPFIDIPVAFFAKFMRITPEDCLRRNELVGWMSAFGLCISEGILILRTYALWERKRSVLIVLCTMFLMTLVVAFVTTYLELRSLHYSDVQTDGVGCTLAKAGSVIIFGYLMLLVSETVIVILTAIKAYRDLRFARLPWLVQLYREGILFYVYIFAISLANILVPALAPSRFSNWLASPQRVLHSVLCTRVLLLIRRQAVYEDPDLDRGTHDYVQTTRESEVDTRLSFATREW</sequence>
<dbReference type="Proteomes" id="UP001221142">
    <property type="component" value="Unassembled WGS sequence"/>
</dbReference>
<accession>A0AAD7BQG9</accession>
<name>A0AAD7BQG9_9AGAR</name>
<evidence type="ECO:0000256" key="1">
    <source>
        <dbReference type="SAM" id="Phobius"/>
    </source>
</evidence>
<feature type="transmembrane region" description="Helical" evidence="1">
    <location>
        <begin position="156"/>
        <end position="180"/>
    </location>
</feature>
<feature type="domain" description="DUF6533" evidence="2">
    <location>
        <begin position="16"/>
        <end position="59"/>
    </location>
</feature>
<dbReference type="InterPro" id="IPR045340">
    <property type="entry name" value="DUF6533"/>
</dbReference>
<evidence type="ECO:0000313" key="4">
    <source>
        <dbReference type="Proteomes" id="UP001221142"/>
    </source>
</evidence>
<dbReference type="EMBL" id="JARKIF010000011">
    <property type="protein sequence ID" value="KAJ7627436.1"/>
    <property type="molecule type" value="Genomic_DNA"/>
</dbReference>
<proteinExistence type="predicted"/>
<reference evidence="3" key="1">
    <citation type="submission" date="2023-03" db="EMBL/GenBank/DDBJ databases">
        <title>Massive genome expansion in bonnet fungi (Mycena s.s.) driven by repeated elements and novel gene families across ecological guilds.</title>
        <authorList>
            <consortium name="Lawrence Berkeley National Laboratory"/>
            <person name="Harder C.B."/>
            <person name="Miyauchi S."/>
            <person name="Viragh M."/>
            <person name="Kuo A."/>
            <person name="Thoen E."/>
            <person name="Andreopoulos B."/>
            <person name="Lu D."/>
            <person name="Skrede I."/>
            <person name="Drula E."/>
            <person name="Henrissat B."/>
            <person name="Morin E."/>
            <person name="Kohler A."/>
            <person name="Barry K."/>
            <person name="LaButti K."/>
            <person name="Morin E."/>
            <person name="Salamov A."/>
            <person name="Lipzen A."/>
            <person name="Mereny Z."/>
            <person name="Hegedus B."/>
            <person name="Baldrian P."/>
            <person name="Stursova M."/>
            <person name="Weitz H."/>
            <person name="Taylor A."/>
            <person name="Grigoriev I.V."/>
            <person name="Nagy L.G."/>
            <person name="Martin F."/>
            <person name="Kauserud H."/>
        </authorList>
    </citation>
    <scope>NUCLEOTIDE SEQUENCE</scope>
    <source>
        <strain evidence="3">9284</strain>
    </source>
</reference>
<keyword evidence="4" id="KW-1185">Reference proteome</keyword>
<protein>
    <recommendedName>
        <fullName evidence="2">DUF6533 domain-containing protein</fullName>
    </recommendedName>
</protein>
<feature type="transmembrane region" description="Helical" evidence="1">
    <location>
        <begin position="12"/>
        <end position="31"/>
    </location>
</feature>
<keyword evidence="1" id="KW-0472">Membrane</keyword>
<evidence type="ECO:0000313" key="3">
    <source>
        <dbReference type="EMBL" id="KAJ7627436.1"/>
    </source>
</evidence>
<dbReference type="Pfam" id="PF20151">
    <property type="entry name" value="DUF6533"/>
    <property type="match status" value="1"/>
</dbReference>
<keyword evidence="1" id="KW-0812">Transmembrane</keyword>
<gene>
    <name evidence="3" type="ORF">FB45DRAFT_60813</name>
</gene>
<organism evidence="3 4">
    <name type="scientific">Roridomyces roridus</name>
    <dbReference type="NCBI Taxonomy" id="1738132"/>
    <lineage>
        <taxon>Eukaryota</taxon>
        <taxon>Fungi</taxon>
        <taxon>Dikarya</taxon>
        <taxon>Basidiomycota</taxon>
        <taxon>Agaricomycotina</taxon>
        <taxon>Agaricomycetes</taxon>
        <taxon>Agaricomycetidae</taxon>
        <taxon>Agaricales</taxon>
        <taxon>Marasmiineae</taxon>
        <taxon>Mycenaceae</taxon>
        <taxon>Roridomyces</taxon>
    </lineage>
</organism>
<evidence type="ECO:0000259" key="2">
    <source>
        <dbReference type="Pfam" id="PF20151"/>
    </source>
</evidence>
<keyword evidence="1" id="KW-1133">Transmembrane helix</keyword>
<dbReference type="AlphaFoldDB" id="A0AAD7BQG9"/>
<feature type="transmembrane region" description="Helical" evidence="1">
    <location>
        <begin position="83"/>
        <end position="101"/>
    </location>
</feature>
<feature type="transmembrane region" description="Helical" evidence="1">
    <location>
        <begin position="113"/>
        <end position="136"/>
    </location>
</feature>